<dbReference type="eggNOG" id="COG0739">
    <property type="taxonomic scope" value="Bacteria"/>
</dbReference>
<dbReference type="AlphaFoldDB" id="S7WQA5"/>
<dbReference type="EMBL" id="ATNM01000089">
    <property type="protein sequence ID" value="EPR68939.1"/>
    <property type="molecule type" value="Genomic_DNA"/>
</dbReference>
<protein>
    <submittedName>
        <fullName evidence="1">Uncharacterized protein</fullName>
    </submittedName>
</protein>
<reference evidence="1 2" key="1">
    <citation type="journal article" date="2013" name="Genome Announc.">
        <title>Draft Genome Sequence of Cyclobacterium qasimii Strain M12-11BT, Isolated from Arctic Marine Sediment.</title>
        <authorList>
            <person name="Shivaji S."/>
            <person name="Ara S."/>
            <person name="Singh A."/>
            <person name="Kumar Pinnaka A."/>
        </authorList>
    </citation>
    <scope>NUCLEOTIDE SEQUENCE [LARGE SCALE GENOMIC DNA]</scope>
    <source>
        <strain evidence="1 2">M12-11B</strain>
    </source>
</reference>
<comment type="caution">
    <text evidence="1">The sequence shown here is derived from an EMBL/GenBank/DDBJ whole genome shotgun (WGS) entry which is preliminary data.</text>
</comment>
<sequence length="89" mass="10177">MSIKGLEFHPIMGESLNDSNTILMDMSENNLALKQIDLLDTPAFEAYVSALLKQNKKGLESEVTWKNAIFTKEARFLRKRPIQNTETFT</sequence>
<name>S7WQA5_9BACT</name>
<proteinExistence type="predicted"/>
<dbReference type="RefSeq" id="WP_020893179.1">
    <property type="nucleotide sequence ID" value="NZ_ATNM01000089.1"/>
</dbReference>
<dbReference type="STRING" id="641524.ADICYQ_2026"/>
<gene>
    <name evidence="1" type="ORF">ADICYQ_2026</name>
</gene>
<evidence type="ECO:0000313" key="1">
    <source>
        <dbReference type="EMBL" id="EPR68939.1"/>
    </source>
</evidence>
<evidence type="ECO:0000313" key="2">
    <source>
        <dbReference type="Proteomes" id="UP000014974"/>
    </source>
</evidence>
<organism evidence="1 2">
    <name type="scientific">Cyclobacterium qasimii M12-11B</name>
    <dbReference type="NCBI Taxonomy" id="641524"/>
    <lineage>
        <taxon>Bacteria</taxon>
        <taxon>Pseudomonadati</taxon>
        <taxon>Bacteroidota</taxon>
        <taxon>Cytophagia</taxon>
        <taxon>Cytophagales</taxon>
        <taxon>Cyclobacteriaceae</taxon>
        <taxon>Cyclobacterium</taxon>
    </lineage>
</organism>
<accession>S7WQA5</accession>
<dbReference type="Proteomes" id="UP000014974">
    <property type="component" value="Unassembled WGS sequence"/>
</dbReference>